<proteinExistence type="predicted"/>
<dbReference type="Proteomes" id="UP001276659">
    <property type="component" value="Unassembled WGS sequence"/>
</dbReference>
<reference evidence="2" key="1">
    <citation type="submission" date="2022-11" db="EMBL/GenBank/DDBJ databases">
        <title>Chromosomal genome sequence assembly and mating type (MAT) locus characterization of the leprose asexual lichenized fungus Lepraria neglecta (Nyl.) Erichsen.</title>
        <authorList>
            <person name="Allen J.L."/>
            <person name="Pfeffer B."/>
        </authorList>
    </citation>
    <scope>NUCLEOTIDE SEQUENCE</scope>
    <source>
        <strain evidence="2">Allen 5258</strain>
    </source>
</reference>
<dbReference type="AlphaFoldDB" id="A0AAE0DJZ8"/>
<accession>A0AAE0DJZ8</accession>
<name>A0AAE0DJZ8_9LECA</name>
<gene>
    <name evidence="2" type="ORF">OEA41_006167</name>
</gene>
<evidence type="ECO:0000256" key="1">
    <source>
        <dbReference type="SAM" id="MobiDB-lite"/>
    </source>
</evidence>
<organism evidence="2 3">
    <name type="scientific">Lepraria neglecta</name>
    <dbReference type="NCBI Taxonomy" id="209136"/>
    <lineage>
        <taxon>Eukaryota</taxon>
        <taxon>Fungi</taxon>
        <taxon>Dikarya</taxon>
        <taxon>Ascomycota</taxon>
        <taxon>Pezizomycotina</taxon>
        <taxon>Lecanoromycetes</taxon>
        <taxon>OSLEUM clade</taxon>
        <taxon>Lecanoromycetidae</taxon>
        <taxon>Lecanorales</taxon>
        <taxon>Lecanorineae</taxon>
        <taxon>Stereocaulaceae</taxon>
        <taxon>Lepraria</taxon>
    </lineage>
</organism>
<feature type="region of interest" description="Disordered" evidence="1">
    <location>
        <begin position="70"/>
        <end position="90"/>
    </location>
</feature>
<sequence>MLEITDAERLTVQYTTAEDADWSDELGWNTDGSAAGSVKSHELKDDEFSDYVSSSEIEDCEPGYDCVELDIPSSDNGCSDDEREQSPRVSVQDVYELGFRRPEVKMRAYREHLEKQYELYEEESSPEEDAKDEEILKPSWLASRHEELDHPRNIPLPSSPNAGDGLDVVEEEDIPIKTTPRADLASELARALYDNIASLKADTTDELELDETTLELIAHVESLKDPKAPKTVSEHHHIVGPQKSYPVHNTLTLADVETSRPFPQPQPRPDWYEWDDWHELYGSKGHLNDRTDVADAVEDLKILSANLSTDIIRAHRQCDHNTPLQDDLLDEWLDQSIATTNALLRQGKTALASKASEMVGRVLANEKGVVAAR</sequence>
<dbReference type="EMBL" id="JASNWA010000007">
    <property type="protein sequence ID" value="KAK3172842.1"/>
    <property type="molecule type" value="Genomic_DNA"/>
</dbReference>
<evidence type="ECO:0000313" key="2">
    <source>
        <dbReference type="EMBL" id="KAK3172842.1"/>
    </source>
</evidence>
<comment type="caution">
    <text evidence="2">The sequence shown here is derived from an EMBL/GenBank/DDBJ whole genome shotgun (WGS) entry which is preliminary data.</text>
</comment>
<protein>
    <submittedName>
        <fullName evidence="2">Uncharacterized protein</fullName>
    </submittedName>
</protein>
<feature type="region of interest" description="Disordered" evidence="1">
    <location>
        <begin position="23"/>
        <end position="42"/>
    </location>
</feature>
<keyword evidence="3" id="KW-1185">Reference proteome</keyword>
<evidence type="ECO:0000313" key="3">
    <source>
        <dbReference type="Proteomes" id="UP001276659"/>
    </source>
</evidence>